<name>A0AAV8PQI1_ENSVE</name>
<dbReference type="EMBL" id="JAQQAF010000009">
    <property type="protein sequence ID" value="KAJ8460712.1"/>
    <property type="molecule type" value="Genomic_DNA"/>
</dbReference>
<accession>A0AAV8PQI1</accession>
<protein>
    <submittedName>
        <fullName evidence="1">Uncharacterized protein</fullName>
    </submittedName>
</protein>
<gene>
    <name evidence="1" type="ORF">OPV22_033638</name>
</gene>
<keyword evidence="2" id="KW-1185">Reference proteome</keyword>
<dbReference type="Proteomes" id="UP001222027">
    <property type="component" value="Unassembled WGS sequence"/>
</dbReference>
<evidence type="ECO:0000313" key="2">
    <source>
        <dbReference type="Proteomes" id="UP001222027"/>
    </source>
</evidence>
<comment type="caution">
    <text evidence="1">The sequence shown here is derived from an EMBL/GenBank/DDBJ whole genome shotgun (WGS) entry which is preliminary data.</text>
</comment>
<proteinExistence type="predicted"/>
<evidence type="ECO:0000313" key="1">
    <source>
        <dbReference type="EMBL" id="KAJ8460712.1"/>
    </source>
</evidence>
<reference evidence="1 2" key="1">
    <citation type="submission" date="2022-12" db="EMBL/GenBank/DDBJ databases">
        <title>Chromosome-scale assembly of the Ensete ventricosum genome.</title>
        <authorList>
            <person name="Dussert Y."/>
            <person name="Stocks J."/>
            <person name="Wendawek A."/>
            <person name="Woldeyes F."/>
            <person name="Nichols R.A."/>
            <person name="Borrell J.S."/>
        </authorList>
    </citation>
    <scope>NUCLEOTIDE SEQUENCE [LARGE SCALE GENOMIC DNA]</scope>
    <source>
        <strain evidence="2">cv. Maze</strain>
        <tissue evidence="1">Seeds</tissue>
    </source>
</reference>
<dbReference type="AlphaFoldDB" id="A0AAV8PQI1"/>
<organism evidence="1 2">
    <name type="scientific">Ensete ventricosum</name>
    <name type="common">Abyssinian banana</name>
    <name type="synonym">Musa ensete</name>
    <dbReference type="NCBI Taxonomy" id="4639"/>
    <lineage>
        <taxon>Eukaryota</taxon>
        <taxon>Viridiplantae</taxon>
        <taxon>Streptophyta</taxon>
        <taxon>Embryophyta</taxon>
        <taxon>Tracheophyta</taxon>
        <taxon>Spermatophyta</taxon>
        <taxon>Magnoliopsida</taxon>
        <taxon>Liliopsida</taxon>
        <taxon>Zingiberales</taxon>
        <taxon>Musaceae</taxon>
        <taxon>Ensete</taxon>
    </lineage>
</organism>
<sequence length="149" mass="16552">MLRETIDSKYGEETLSARRPRGLELGICAFTVRVIGPEQKAQCHTVQRILGGTYIKECIGRNCSGSGRHRAETFGKRELVGSEATRRPWVIAAYLPGSLRPVLPLPAGSRGDRAGPKRSARVLPRGMALQVRQQALHAMRAEEERKHRV</sequence>